<protein>
    <submittedName>
        <fullName evidence="6">TetR family transcriptional regulator</fullName>
    </submittedName>
</protein>
<evidence type="ECO:0000313" key="7">
    <source>
        <dbReference type="Proteomes" id="UP001319827"/>
    </source>
</evidence>
<reference evidence="6 7" key="1">
    <citation type="journal article" date="2016" name="C (Basel)">
        <title>Selective Growth of and Electricity Production by Marine Exoelectrogenic Bacteria in Self-Aggregated Hydrogel of Microbially Reduced Graphene Oxide.</title>
        <authorList>
            <person name="Yoshida N."/>
            <person name="Goto Y."/>
            <person name="Miyata Y."/>
        </authorList>
    </citation>
    <scope>NUCLEOTIDE SEQUENCE [LARGE SCALE GENOMIC DNA]</scope>
    <source>
        <strain evidence="6 7">NIT-T3</strain>
    </source>
</reference>
<evidence type="ECO:0000256" key="4">
    <source>
        <dbReference type="PROSITE-ProRule" id="PRU00335"/>
    </source>
</evidence>
<dbReference type="InterPro" id="IPR011075">
    <property type="entry name" value="TetR_C"/>
</dbReference>
<dbReference type="Gene3D" id="1.10.357.10">
    <property type="entry name" value="Tetracycline Repressor, domain 2"/>
    <property type="match status" value="1"/>
</dbReference>
<dbReference type="RefSeq" id="WP_225911590.1">
    <property type="nucleotide sequence ID" value="NZ_AP024355.1"/>
</dbReference>
<dbReference type="InterPro" id="IPR001647">
    <property type="entry name" value="HTH_TetR"/>
</dbReference>
<reference evidence="6 7" key="2">
    <citation type="journal article" date="2021" name="Int. J. Syst. Evol. Microbiol.">
        <title>Isolation and Polyphasic Characterization of Desulfuromonas versatilis sp. Nov., an Electrogenic Bacteria Capable of Versatile Metabolism Isolated from a Graphene Oxide-Reducing Enrichment Culture.</title>
        <authorList>
            <person name="Xie L."/>
            <person name="Yoshida N."/>
            <person name="Ishii S."/>
            <person name="Meng L."/>
        </authorList>
    </citation>
    <scope>NUCLEOTIDE SEQUENCE [LARGE SCALE GENOMIC DNA]</scope>
    <source>
        <strain evidence="6 7">NIT-T3</strain>
    </source>
</reference>
<feature type="DNA-binding region" description="H-T-H motif" evidence="4">
    <location>
        <begin position="40"/>
        <end position="59"/>
    </location>
</feature>
<proteinExistence type="predicted"/>
<dbReference type="PROSITE" id="PS50977">
    <property type="entry name" value="HTH_TETR_2"/>
    <property type="match status" value="1"/>
</dbReference>
<dbReference type="Proteomes" id="UP001319827">
    <property type="component" value="Chromosome"/>
</dbReference>
<keyword evidence="3" id="KW-0804">Transcription</keyword>
<dbReference type="SUPFAM" id="SSF46689">
    <property type="entry name" value="Homeodomain-like"/>
    <property type="match status" value="1"/>
</dbReference>
<organism evidence="6 7">
    <name type="scientific">Desulfuromonas versatilis</name>
    <dbReference type="NCBI Taxonomy" id="2802975"/>
    <lineage>
        <taxon>Bacteria</taxon>
        <taxon>Pseudomonadati</taxon>
        <taxon>Thermodesulfobacteriota</taxon>
        <taxon>Desulfuromonadia</taxon>
        <taxon>Desulfuromonadales</taxon>
        <taxon>Desulfuromonadaceae</taxon>
        <taxon>Desulfuromonas</taxon>
    </lineage>
</organism>
<sequence>MTDLDRPVYSGHMTRQRDTKTELIKVGMELIGAQGYNATGIGAVLKQAGVPKGSFYHHFESKEEFGLAIIEAFTERFLARLDVFLSDDTLTPLNRLRVFLEKGLAQLESHSFNTGCLIGDLAQELAAQNERLRNRLDTVLASWSERFSACLHEAQQVGELPSSLDPDMVAGLILSGWEGAVLRSKVMKSPKPVREFLDILFAVVLKNP</sequence>
<dbReference type="SUPFAM" id="SSF48498">
    <property type="entry name" value="Tetracyclin repressor-like, C-terminal domain"/>
    <property type="match status" value="1"/>
</dbReference>
<gene>
    <name evidence="6" type="ORF">DESUT3_02170</name>
</gene>
<dbReference type="Pfam" id="PF00440">
    <property type="entry name" value="TetR_N"/>
    <property type="match status" value="1"/>
</dbReference>
<name>A0ABN6DSH2_9BACT</name>
<dbReference type="EMBL" id="AP024355">
    <property type="protein sequence ID" value="BCR03148.1"/>
    <property type="molecule type" value="Genomic_DNA"/>
</dbReference>
<dbReference type="PANTHER" id="PTHR47506">
    <property type="entry name" value="TRANSCRIPTIONAL REGULATORY PROTEIN"/>
    <property type="match status" value="1"/>
</dbReference>
<evidence type="ECO:0000259" key="5">
    <source>
        <dbReference type="PROSITE" id="PS50977"/>
    </source>
</evidence>
<keyword evidence="7" id="KW-1185">Reference proteome</keyword>
<accession>A0ABN6DSH2</accession>
<evidence type="ECO:0000256" key="3">
    <source>
        <dbReference type="ARBA" id="ARBA00023163"/>
    </source>
</evidence>
<dbReference type="Pfam" id="PF16925">
    <property type="entry name" value="TetR_C_13"/>
    <property type="match status" value="1"/>
</dbReference>
<feature type="domain" description="HTH tetR-type" evidence="5">
    <location>
        <begin position="17"/>
        <end position="77"/>
    </location>
</feature>
<dbReference type="InterPro" id="IPR036271">
    <property type="entry name" value="Tet_transcr_reg_TetR-rel_C_sf"/>
</dbReference>
<dbReference type="PANTHER" id="PTHR47506:SF6">
    <property type="entry name" value="HTH-TYPE TRANSCRIPTIONAL REPRESSOR NEMR"/>
    <property type="match status" value="1"/>
</dbReference>
<dbReference type="InterPro" id="IPR009057">
    <property type="entry name" value="Homeodomain-like_sf"/>
</dbReference>
<evidence type="ECO:0000256" key="2">
    <source>
        <dbReference type="ARBA" id="ARBA00023125"/>
    </source>
</evidence>
<evidence type="ECO:0000313" key="6">
    <source>
        <dbReference type="EMBL" id="BCR03148.1"/>
    </source>
</evidence>
<keyword evidence="1" id="KW-0805">Transcription regulation</keyword>
<dbReference type="PRINTS" id="PR00455">
    <property type="entry name" value="HTHTETR"/>
</dbReference>
<keyword evidence="2 4" id="KW-0238">DNA-binding</keyword>
<evidence type="ECO:0000256" key="1">
    <source>
        <dbReference type="ARBA" id="ARBA00023015"/>
    </source>
</evidence>